<reference evidence="1" key="1">
    <citation type="journal article" date="2021" name="Environ. Microbiol.">
        <title>Gene family expansions and transcriptome signatures uncover fungal adaptations to wood decay.</title>
        <authorList>
            <person name="Hage H."/>
            <person name="Miyauchi S."/>
            <person name="Viragh M."/>
            <person name="Drula E."/>
            <person name="Min B."/>
            <person name="Chaduli D."/>
            <person name="Navarro D."/>
            <person name="Favel A."/>
            <person name="Norest M."/>
            <person name="Lesage-Meessen L."/>
            <person name="Balint B."/>
            <person name="Merenyi Z."/>
            <person name="de Eugenio L."/>
            <person name="Morin E."/>
            <person name="Martinez A.T."/>
            <person name="Baldrian P."/>
            <person name="Stursova M."/>
            <person name="Martinez M.J."/>
            <person name="Novotny C."/>
            <person name="Magnuson J.K."/>
            <person name="Spatafora J.W."/>
            <person name="Maurice S."/>
            <person name="Pangilinan J."/>
            <person name="Andreopoulos W."/>
            <person name="LaButti K."/>
            <person name="Hundley H."/>
            <person name="Na H."/>
            <person name="Kuo A."/>
            <person name="Barry K."/>
            <person name="Lipzen A."/>
            <person name="Henrissat B."/>
            <person name="Riley R."/>
            <person name="Ahrendt S."/>
            <person name="Nagy L.G."/>
            <person name="Grigoriev I.V."/>
            <person name="Martin F."/>
            <person name="Rosso M.N."/>
        </authorList>
    </citation>
    <scope>NUCLEOTIDE SEQUENCE</scope>
    <source>
        <strain evidence="1">CBS 384.51</strain>
    </source>
</reference>
<protein>
    <submittedName>
        <fullName evidence="1">Uncharacterized protein</fullName>
    </submittedName>
</protein>
<sequence>MLMAPVNKIDRCANSQTAKCLLLTLYTSLALLGHRVAHYVMSWLVPLVAFFTTAPATDFPLLWYSIKNTYPPLLDQHVASTLPVKLTAFHSALLELTKEIHTALLFDQTKVLTLLDNIASDTQKLKEALEEYHAEVDLCTYRMLHVHDHALISLQTVTRPPLGLYGPATPQCEKILRRMFLACCKEHHRSVLQLSQRRELCWSLLHALGRNIFHLDSLMAEKNPDFHHRYSSNVFSNMWSVLCIGMTDMRRLQVKGAHEVLSQAALTQMREDIAAHIIAGRQTMVKAQYCIDLLRSGKRASSEELSYQVQVKTIVEGLEELREARENSQVRQFEPAPQTLVQLLEPVMADLYRIEEPRRV</sequence>
<accession>A0ACB8UA08</accession>
<organism evidence="1 2">
    <name type="scientific">Irpex rosettiformis</name>
    <dbReference type="NCBI Taxonomy" id="378272"/>
    <lineage>
        <taxon>Eukaryota</taxon>
        <taxon>Fungi</taxon>
        <taxon>Dikarya</taxon>
        <taxon>Basidiomycota</taxon>
        <taxon>Agaricomycotina</taxon>
        <taxon>Agaricomycetes</taxon>
        <taxon>Polyporales</taxon>
        <taxon>Irpicaceae</taxon>
        <taxon>Irpex</taxon>
    </lineage>
</organism>
<keyword evidence="2" id="KW-1185">Reference proteome</keyword>
<comment type="caution">
    <text evidence="1">The sequence shown here is derived from an EMBL/GenBank/DDBJ whole genome shotgun (WGS) entry which is preliminary data.</text>
</comment>
<name>A0ACB8UA08_9APHY</name>
<evidence type="ECO:0000313" key="1">
    <source>
        <dbReference type="EMBL" id="KAI0091084.1"/>
    </source>
</evidence>
<evidence type="ECO:0000313" key="2">
    <source>
        <dbReference type="Proteomes" id="UP001055072"/>
    </source>
</evidence>
<dbReference type="Proteomes" id="UP001055072">
    <property type="component" value="Unassembled WGS sequence"/>
</dbReference>
<gene>
    <name evidence="1" type="ORF">BDY19DRAFT_933625</name>
</gene>
<proteinExistence type="predicted"/>
<dbReference type="EMBL" id="MU274906">
    <property type="protein sequence ID" value="KAI0091084.1"/>
    <property type="molecule type" value="Genomic_DNA"/>
</dbReference>